<dbReference type="AlphaFoldDB" id="A0A4R4SMA8"/>
<dbReference type="GO" id="GO:0003700">
    <property type="term" value="F:DNA-binding transcription factor activity"/>
    <property type="evidence" value="ECO:0007669"/>
    <property type="project" value="TreeGrafter"/>
</dbReference>
<evidence type="ECO:0000256" key="1">
    <source>
        <dbReference type="ARBA" id="ARBA00022491"/>
    </source>
</evidence>
<dbReference type="Pfam" id="PF13977">
    <property type="entry name" value="TetR_C_6"/>
    <property type="match status" value="1"/>
</dbReference>
<dbReference type="SUPFAM" id="SSF46689">
    <property type="entry name" value="Homeodomain-like"/>
    <property type="match status" value="1"/>
</dbReference>
<protein>
    <submittedName>
        <fullName evidence="7">TetR family transcriptional regulator</fullName>
    </submittedName>
</protein>
<gene>
    <name evidence="7" type="ORF">E1283_32495</name>
</gene>
<evidence type="ECO:0000256" key="3">
    <source>
        <dbReference type="ARBA" id="ARBA00023125"/>
    </source>
</evidence>
<evidence type="ECO:0000259" key="6">
    <source>
        <dbReference type="PROSITE" id="PS50977"/>
    </source>
</evidence>
<dbReference type="Proteomes" id="UP000295345">
    <property type="component" value="Unassembled WGS sequence"/>
</dbReference>
<dbReference type="PANTHER" id="PTHR30055">
    <property type="entry name" value="HTH-TYPE TRANSCRIPTIONAL REGULATOR RUTR"/>
    <property type="match status" value="1"/>
</dbReference>
<dbReference type="InterPro" id="IPR001647">
    <property type="entry name" value="HTH_TetR"/>
</dbReference>
<evidence type="ECO:0000313" key="8">
    <source>
        <dbReference type="Proteomes" id="UP000295345"/>
    </source>
</evidence>
<evidence type="ECO:0000313" key="7">
    <source>
        <dbReference type="EMBL" id="TDC63369.1"/>
    </source>
</evidence>
<dbReference type="OrthoDB" id="9816296at2"/>
<dbReference type="Gene3D" id="1.10.357.10">
    <property type="entry name" value="Tetracycline Repressor, domain 2"/>
    <property type="match status" value="1"/>
</dbReference>
<dbReference type="InterPro" id="IPR039538">
    <property type="entry name" value="BetI_C"/>
</dbReference>
<name>A0A4R4SMA8_9ACTN</name>
<evidence type="ECO:0000256" key="5">
    <source>
        <dbReference type="PROSITE-ProRule" id="PRU00335"/>
    </source>
</evidence>
<dbReference type="EMBL" id="SMKI01000563">
    <property type="protein sequence ID" value="TDC63369.1"/>
    <property type="molecule type" value="Genomic_DNA"/>
</dbReference>
<dbReference type="PROSITE" id="PS50977">
    <property type="entry name" value="HTH_TETR_2"/>
    <property type="match status" value="1"/>
</dbReference>
<comment type="caution">
    <text evidence="7">The sequence shown here is derived from an EMBL/GenBank/DDBJ whole genome shotgun (WGS) entry which is preliminary data.</text>
</comment>
<keyword evidence="3 5" id="KW-0238">DNA-binding</keyword>
<evidence type="ECO:0000256" key="2">
    <source>
        <dbReference type="ARBA" id="ARBA00023015"/>
    </source>
</evidence>
<keyword evidence="4" id="KW-0804">Transcription</keyword>
<proteinExistence type="predicted"/>
<dbReference type="PANTHER" id="PTHR30055:SF234">
    <property type="entry name" value="HTH-TYPE TRANSCRIPTIONAL REGULATOR BETI"/>
    <property type="match status" value="1"/>
</dbReference>
<dbReference type="SUPFAM" id="SSF48498">
    <property type="entry name" value="Tetracyclin repressor-like, C-terminal domain"/>
    <property type="match status" value="1"/>
</dbReference>
<keyword evidence="2" id="KW-0805">Transcription regulation</keyword>
<dbReference type="InterPro" id="IPR050109">
    <property type="entry name" value="HTH-type_TetR-like_transc_reg"/>
</dbReference>
<evidence type="ECO:0000256" key="4">
    <source>
        <dbReference type="ARBA" id="ARBA00023163"/>
    </source>
</evidence>
<keyword evidence="1" id="KW-0678">Repressor</keyword>
<dbReference type="GO" id="GO:0000976">
    <property type="term" value="F:transcription cis-regulatory region binding"/>
    <property type="evidence" value="ECO:0007669"/>
    <property type="project" value="TreeGrafter"/>
</dbReference>
<feature type="DNA-binding region" description="H-T-H motif" evidence="5">
    <location>
        <begin position="31"/>
        <end position="50"/>
    </location>
</feature>
<dbReference type="RefSeq" id="WP_132821756.1">
    <property type="nucleotide sequence ID" value="NZ_SMKI01000563.1"/>
</dbReference>
<organism evidence="7 8">
    <name type="scientific">Streptomyces hainanensis</name>
    <dbReference type="NCBI Taxonomy" id="402648"/>
    <lineage>
        <taxon>Bacteria</taxon>
        <taxon>Bacillati</taxon>
        <taxon>Actinomycetota</taxon>
        <taxon>Actinomycetes</taxon>
        <taxon>Kitasatosporales</taxon>
        <taxon>Streptomycetaceae</taxon>
        <taxon>Streptomyces</taxon>
    </lineage>
</organism>
<accession>A0A4R4SMA8</accession>
<feature type="domain" description="HTH tetR-type" evidence="6">
    <location>
        <begin position="8"/>
        <end position="68"/>
    </location>
</feature>
<sequence length="217" mass="23701">MARTADHDLRRREMAAAVRRLVATAGLDAATVAGVAREAGFSVGLVQHYFKSKDDLLLFAYRQVTEDVHDRVAARIADGVARQRPISAVLFDSLLELLPLDDARRAEYRVSRAFSGRALDNETLAEVARAGAADVRDQLAVAVHNGKECGEVEPDLDPALAATRISAVVEGLADQLYRDPERRVGTRTLRSAAEELVRECLAGVFTGECRQYANAKR</sequence>
<keyword evidence="8" id="KW-1185">Reference proteome</keyword>
<dbReference type="InterPro" id="IPR036271">
    <property type="entry name" value="Tet_transcr_reg_TetR-rel_C_sf"/>
</dbReference>
<dbReference type="Pfam" id="PF00440">
    <property type="entry name" value="TetR_N"/>
    <property type="match status" value="1"/>
</dbReference>
<reference evidence="7 8" key="1">
    <citation type="submission" date="2019-03" db="EMBL/GenBank/DDBJ databases">
        <title>Draft genome sequences of novel Actinobacteria.</title>
        <authorList>
            <person name="Sahin N."/>
            <person name="Ay H."/>
            <person name="Saygin H."/>
        </authorList>
    </citation>
    <scope>NUCLEOTIDE SEQUENCE [LARGE SCALE GENOMIC DNA]</scope>
    <source>
        <strain evidence="7 8">DSM 41900</strain>
    </source>
</reference>
<dbReference type="InterPro" id="IPR009057">
    <property type="entry name" value="Homeodomain-like_sf"/>
</dbReference>